<organism evidence="13 14">
    <name type="scientific">Mycoplasmopsis meleagridis ATCC 25294</name>
    <dbReference type="NCBI Taxonomy" id="1264554"/>
    <lineage>
        <taxon>Bacteria</taxon>
        <taxon>Bacillati</taxon>
        <taxon>Mycoplasmatota</taxon>
        <taxon>Mycoplasmoidales</taxon>
        <taxon>Metamycoplasmataceae</taxon>
        <taxon>Mycoplasmopsis</taxon>
    </lineage>
</organism>
<keyword evidence="9 10" id="KW-0472">Membrane</keyword>
<dbReference type="PATRIC" id="fig|1264554.4.peg.365"/>
<feature type="transmembrane region" description="Helical" evidence="10">
    <location>
        <begin position="295"/>
        <end position="314"/>
    </location>
</feature>
<dbReference type="PROSITE" id="PS50929">
    <property type="entry name" value="ABC_TM1F"/>
    <property type="match status" value="1"/>
</dbReference>
<feature type="transmembrane region" description="Helical" evidence="10">
    <location>
        <begin position="58"/>
        <end position="87"/>
    </location>
</feature>
<dbReference type="Gene3D" id="1.20.1560.10">
    <property type="entry name" value="ABC transporter type 1, transmembrane domain"/>
    <property type="match status" value="1"/>
</dbReference>
<dbReference type="InterPro" id="IPR027417">
    <property type="entry name" value="P-loop_NTPase"/>
</dbReference>
<keyword evidence="6" id="KW-0547">Nucleotide-binding</keyword>
<dbReference type="FunFam" id="3.40.50.300:FF:000221">
    <property type="entry name" value="Multidrug ABC transporter ATP-binding protein"/>
    <property type="match status" value="1"/>
</dbReference>
<dbReference type="PANTHER" id="PTHR43394:SF1">
    <property type="entry name" value="ATP-BINDING CASSETTE SUB-FAMILY B MEMBER 10, MITOCHONDRIAL"/>
    <property type="match status" value="1"/>
</dbReference>
<protein>
    <recommendedName>
        <fullName evidence="15">ABC transporter ATP-binding protein</fullName>
    </recommendedName>
</protein>
<proteinExistence type="inferred from homology"/>
<evidence type="ECO:0000256" key="8">
    <source>
        <dbReference type="ARBA" id="ARBA00022989"/>
    </source>
</evidence>
<keyword evidence="7" id="KW-0067">ATP-binding</keyword>
<evidence type="ECO:0000256" key="10">
    <source>
        <dbReference type="SAM" id="Phobius"/>
    </source>
</evidence>
<accession>A0A0F5H168</accession>
<evidence type="ECO:0000256" key="4">
    <source>
        <dbReference type="ARBA" id="ARBA00022475"/>
    </source>
</evidence>
<feature type="transmembrane region" description="Helical" evidence="10">
    <location>
        <begin position="164"/>
        <end position="183"/>
    </location>
</feature>
<evidence type="ECO:0000259" key="12">
    <source>
        <dbReference type="PROSITE" id="PS50929"/>
    </source>
</evidence>
<sequence length="587" mass="66666">MFILGAFFILLNVFLNLFFPNLISQFITLIFNDDHTKEITIVIFKGKLSFGPLAYNDAFNYLVISVICLIFINIIFTFCAMLVIIYASEQSSKFFRIKLFAKVQKLSLRNIADLKSESIITRLSNDIATFWEFLVNGSTILIRGIFLAIGSCVLAFLVDPTMAIGVVIVVPIMAILIAFIGYLTSPLIKKTQKNIENLTKDIDENINGIRVIKTYNLENKRKLSFENHNMAWYKISFKTELIFATIQPIFFTLINILIVVMYSLGTNTINSNIENNFSIVTNSVTLVNLNIMIDYLYNVSFGIMMMVMFIFSFFRAKISGARINEVFTYKVDNVIRKEGEILENNFDISFTNFNFKYYKTAEKDTLHDINFTLPYKQTLGIIGPTGSGKSTLVNLLMNNYVYEEGSITIGNKELMSLKTKNIHDNLSIVYQEALLYSGTIRSNLLWAKEDASEEEIKEALINSCAYEFINKFEDGLDHPIVQGGKNLSGGQKQRLSIARALLRKPKVLILDDSTSALDNITTKKVIENIKNNYNCSTILISQKIAPIRESDLILVMEEGKIIAKGKHDELINSCDLYSSIYKNQLDQ</sequence>
<feature type="transmembrane region" description="Helical" evidence="10">
    <location>
        <begin position="7"/>
        <end position="31"/>
    </location>
</feature>
<dbReference type="InterPro" id="IPR003593">
    <property type="entry name" value="AAA+_ATPase"/>
</dbReference>
<keyword evidence="4" id="KW-1003">Cell membrane</keyword>
<evidence type="ECO:0000256" key="2">
    <source>
        <dbReference type="ARBA" id="ARBA00005417"/>
    </source>
</evidence>
<evidence type="ECO:0000256" key="3">
    <source>
        <dbReference type="ARBA" id="ARBA00022448"/>
    </source>
</evidence>
<dbReference type="EMBL" id="JZXN01000014">
    <property type="protein sequence ID" value="KKB26958.1"/>
    <property type="molecule type" value="Genomic_DNA"/>
</dbReference>
<keyword evidence="8 10" id="KW-1133">Transmembrane helix</keyword>
<dbReference type="InterPro" id="IPR039421">
    <property type="entry name" value="Type_1_exporter"/>
</dbReference>
<gene>
    <name evidence="13" type="ORF">MMELEA_04110</name>
</gene>
<dbReference type="Pfam" id="PF00664">
    <property type="entry name" value="ABC_membrane"/>
    <property type="match status" value="1"/>
</dbReference>
<comment type="similarity">
    <text evidence="2">Belongs to the ABC transporter superfamily.</text>
</comment>
<feature type="domain" description="ABC transporter" evidence="11">
    <location>
        <begin position="348"/>
        <end position="583"/>
    </location>
</feature>
<dbReference type="GO" id="GO:0015421">
    <property type="term" value="F:ABC-type oligopeptide transporter activity"/>
    <property type="evidence" value="ECO:0007669"/>
    <property type="project" value="TreeGrafter"/>
</dbReference>
<comment type="caution">
    <text evidence="13">The sequence shown here is derived from an EMBL/GenBank/DDBJ whole genome shotgun (WGS) entry which is preliminary data.</text>
</comment>
<dbReference type="SUPFAM" id="SSF52540">
    <property type="entry name" value="P-loop containing nucleoside triphosphate hydrolases"/>
    <property type="match status" value="1"/>
</dbReference>
<dbReference type="GO" id="GO:0005886">
    <property type="term" value="C:plasma membrane"/>
    <property type="evidence" value="ECO:0007669"/>
    <property type="project" value="UniProtKB-SubCell"/>
</dbReference>
<dbReference type="PANTHER" id="PTHR43394">
    <property type="entry name" value="ATP-DEPENDENT PERMEASE MDL1, MITOCHONDRIAL"/>
    <property type="match status" value="1"/>
</dbReference>
<evidence type="ECO:0000259" key="11">
    <source>
        <dbReference type="PROSITE" id="PS50893"/>
    </source>
</evidence>
<dbReference type="SMART" id="SM00382">
    <property type="entry name" value="AAA"/>
    <property type="match status" value="1"/>
</dbReference>
<evidence type="ECO:0000256" key="6">
    <source>
        <dbReference type="ARBA" id="ARBA00022741"/>
    </source>
</evidence>
<dbReference type="InterPro" id="IPR036640">
    <property type="entry name" value="ABC1_TM_sf"/>
</dbReference>
<dbReference type="RefSeq" id="WP_223211577.1">
    <property type="nucleotide sequence ID" value="NZ_JZXN01000014.1"/>
</dbReference>
<dbReference type="Pfam" id="PF00005">
    <property type="entry name" value="ABC_tran"/>
    <property type="match status" value="1"/>
</dbReference>
<reference evidence="13 14" key="1">
    <citation type="submission" date="2015-03" db="EMBL/GenBank/DDBJ databases">
        <title>Genome sequence of Mycoplasma meleagridis strain ATCC 25294.</title>
        <authorList>
            <person name="Yacoub E."/>
            <person name="Blanchard A."/>
            <person name="Sirand-Pugnet P."/>
            <person name="Mardassi B.B.A."/>
        </authorList>
    </citation>
    <scope>NUCLEOTIDE SEQUENCE [LARGE SCALE GENOMIC DNA]</scope>
    <source>
        <strain evidence="13 14">ATCC 25294</strain>
    </source>
</reference>
<name>A0A0F5H168_9BACT</name>
<dbReference type="AlphaFoldDB" id="A0A0F5H168"/>
<evidence type="ECO:0000313" key="14">
    <source>
        <dbReference type="Proteomes" id="UP000033750"/>
    </source>
</evidence>
<comment type="subcellular location">
    <subcellularLocation>
        <location evidence="1">Cell membrane</location>
        <topology evidence="1">Multi-pass membrane protein</topology>
    </subcellularLocation>
</comment>
<keyword evidence="3" id="KW-0813">Transport</keyword>
<evidence type="ECO:0008006" key="15">
    <source>
        <dbReference type="Google" id="ProtNLM"/>
    </source>
</evidence>
<dbReference type="STRING" id="29561.MM26B8_01750"/>
<keyword evidence="14" id="KW-1185">Reference proteome</keyword>
<evidence type="ECO:0000256" key="5">
    <source>
        <dbReference type="ARBA" id="ARBA00022692"/>
    </source>
</evidence>
<evidence type="ECO:0000313" key="13">
    <source>
        <dbReference type="EMBL" id="KKB26958.1"/>
    </source>
</evidence>
<feature type="transmembrane region" description="Helical" evidence="10">
    <location>
        <begin position="241"/>
        <end position="264"/>
    </location>
</feature>
<feature type="transmembrane region" description="Helical" evidence="10">
    <location>
        <begin position="140"/>
        <end position="158"/>
    </location>
</feature>
<evidence type="ECO:0000256" key="1">
    <source>
        <dbReference type="ARBA" id="ARBA00004651"/>
    </source>
</evidence>
<dbReference type="SUPFAM" id="SSF90123">
    <property type="entry name" value="ABC transporter transmembrane region"/>
    <property type="match status" value="1"/>
</dbReference>
<dbReference type="PROSITE" id="PS00211">
    <property type="entry name" value="ABC_TRANSPORTER_1"/>
    <property type="match status" value="1"/>
</dbReference>
<dbReference type="Gene3D" id="3.40.50.300">
    <property type="entry name" value="P-loop containing nucleotide triphosphate hydrolases"/>
    <property type="match status" value="1"/>
</dbReference>
<dbReference type="InterPro" id="IPR017871">
    <property type="entry name" value="ABC_transporter-like_CS"/>
</dbReference>
<dbReference type="GO" id="GO:0005524">
    <property type="term" value="F:ATP binding"/>
    <property type="evidence" value="ECO:0007669"/>
    <property type="project" value="UniProtKB-KW"/>
</dbReference>
<dbReference type="Proteomes" id="UP000033750">
    <property type="component" value="Unassembled WGS sequence"/>
</dbReference>
<dbReference type="PROSITE" id="PS50893">
    <property type="entry name" value="ABC_TRANSPORTER_2"/>
    <property type="match status" value="1"/>
</dbReference>
<dbReference type="InterPro" id="IPR011527">
    <property type="entry name" value="ABC1_TM_dom"/>
</dbReference>
<dbReference type="InterPro" id="IPR003439">
    <property type="entry name" value="ABC_transporter-like_ATP-bd"/>
</dbReference>
<keyword evidence="5 10" id="KW-0812">Transmembrane</keyword>
<evidence type="ECO:0000256" key="9">
    <source>
        <dbReference type="ARBA" id="ARBA00023136"/>
    </source>
</evidence>
<evidence type="ECO:0000256" key="7">
    <source>
        <dbReference type="ARBA" id="ARBA00022840"/>
    </source>
</evidence>
<dbReference type="GO" id="GO:0016887">
    <property type="term" value="F:ATP hydrolysis activity"/>
    <property type="evidence" value="ECO:0007669"/>
    <property type="project" value="InterPro"/>
</dbReference>
<feature type="domain" description="ABC transmembrane type-1" evidence="12">
    <location>
        <begin position="3"/>
        <end position="314"/>
    </location>
</feature>